<gene>
    <name evidence="1" type="ORF">M378DRAFT_162633</name>
</gene>
<accession>A0A0C2SPB6</accession>
<dbReference type="HOGENOM" id="CLU_2830680_0_0_1"/>
<sequence>MTSISPKCSHFPTISTSIFQANGSIYNQKVIFGTNFQLNQTALVIDSSFCWPFSTLLYAKMGNGFR</sequence>
<name>A0A0C2SPB6_AMAMK</name>
<dbReference type="InParanoid" id="A0A0C2SPB6"/>
<organism evidence="1 2">
    <name type="scientific">Amanita muscaria (strain Koide BX008)</name>
    <dbReference type="NCBI Taxonomy" id="946122"/>
    <lineage>
        <taxon>Eukaryota</taxon>
        <taxon>Fungi</taxon>
        <taxon>Dikarya</taxon>
        <taxon>Basidiomycota</taxon>
        <taxon>Agaricomycotina</taxon>
        <taxon>Agaricomycetes</taxon>
        <taxon>Agaricomycetidae</taxon>
        <taxon>Agaricales</taxon>
        <taxon>Pluteineae</taxon>
        <taxon>Amanitaceae</taxon>
        <taxon>Amanita</taxon>
    </lineage>
</organism>
<evidence type="ECO:0000313" key="2">
    <source>
        <dbReference type="Proteomes" id="UP000054549"/>
    </source>
</evidence>
<dbReference type="OrthoDB" id="10466046at2759"/>
<dbReference type="EMBL" id="KN818245">
    <property type="protein sequence ID" value="KIL65060.1"/>
    <property type="molecule type" value="Genomic_DNA"/>
</dbReference>
<evidence type="ECO:0000313" key="1">
    <source>
        <dbReference type="EMBL" id="KIL65060.1"/>
    </source>
</evidence>
<proteinExistence type="predicted"/>
<keyword evidence="2" id="KW-1185">Reference proteome</keyword>
<reference evidence="1 2" key="1">
    <citation type="submission" date="2014-04" db="EMBL/GenBank/DDBJ databases">
        <title>Evolutionary Origins and Diversification of the Mycorrhizal Mutualists.</title>
        <authorList>
            <consortium name="DOE Joint Genome Institute"/>
            <consortium name="Mycorrhizal Genomics Consortium"/>
            <person name="Kohler A."/>
            <person name="Kuo A."/>
            <person name="Nagy L.G."/>
            <person name="Floudas D."/>
            <person name="Copeland A."/>
            <person name="Barry K.W."/>
            <person name="Cichocki N."/>
            <person name="Veneault-Fourrey C."/>
            <person name="LaButti K."/>
            <person name="Lindquist E.A."/>
            <person name="Lipzen A."/>
            <person name="Lundell T."/>
            <person name="Morin E."/>
            <person name="Murat C."/>
            <person name="Riley R."/>
            <person name="Ohm R."/>
            <person name="Sun H."/>
            <person name="Tunlid A."/>
            <person name="Henrissat B."/>
            <person name="Grigoriev I.V."/>
            <person name="Hibbett D.S."/>
            <person name="Martin F."/>
        </authorList>
    </citation>
    <scope>NUCLEOTIDE SEQUENCE [LARGE SCALE GENOMIC DNA]</scope>
    <source>
        <strain evidence="1 2">Koide BX008</strain>
    </source>
</reference>
<protein>
    <submittedName>
        <fullName evidence="1">Uncharacterized protein</fullName>
    </submittedName>
</protein>
<dbReference type="Proteomes" id="UP000054549">
    <property type="component" value="Unassembled WGS sequence"/>
</dbReference>
<dbReference type="AlphaFoldDB" id="A0A0C2SPB6"/>